<evidence type="ECO:0008006" key="2">
    <source>
        <dbReference type="Google" id="ProtNLM"/>
    </source>
</evidence>
<accession>A0A645JFI5</accession>
<comment type="caution">
    <text evidence="1">The sequence shown here is derived from an EMBL/GenBank/DDBJ whole genome shotgun (WGS) entry which is preliminary data.</text>
</comment>
<name>A0A645JFI5_9ZZZZ</name>
<evidence type="ECO:0000313" key="1">
    <source>
        <dbReference type="EMBL" id="MPN62236.1"/>
    </source>
</evidence>
<sequence length="145" mass="15384">MLRAAADVVAVRGNHDNFIQNVLSEEGILAVDHVDVGGFRLEHGHADSGIRPVIIGHEHPSVKIRDPLSGGMKMACFLHMEKEGIIVLPPFSLLSSGTDLVLSDPESFMSPACRGADTDSAKVYGVSDMGVIPLGRLGEISDLAL</sequence>
<reference evidence="1" key="1">
    <citation type="submission" date="2019-08" db="EMBL/GenBank/DDBJ databases">
        <authorList>
            <person name="Kucharzyk K."/>
            <person name="Murdoch R.W."/>
            <person name="Higgins S."/>
            <person name="Loffler F."/>
        </authorList>
    </citation>
    <scope>NUCLEOTIDE SEQUENCE</scope>
</reference>
<proteinExistence type="predicted"/>
<dbReference type="EMBL" id="VSSQ01139969">
    <property type="protein sequence ID" value="MPN62236.1"/>
    <property type="molecule type" value="Genomic_DNA"/>
</dbReference>
<dbReference type="AlphaFoldDB" id="A0A645JFI5"/>
<dbReference type="PANTHER" id="PTHR39323">
    <property type="entry name" value="BLR1149 PROTEIN"/>
    <property type="match status" value="1"/>
</dbReference>
<dbReference type="PANTHER" id="PTHR39323:SF1">
    <property type="entry name" value="BLR1149 PROTEIN"/>
    <property type="match status" value="1"/>
</dbReference>
<organism evidence="1">
    <name type="scientific">bioreactor metagenome</name>
    <dbReference type="NCBI Taxonomy" id="1076179"/>
    <lineage>
        <taxon>unclassified sequences</taxon>
        <taxon>metagenomes</taxon>
        <taxon>ecological metagenomes</taxon>
    </lineage>
</organism>
<gene>
    <name evidence="1" type="ORF">SDC9_209983</name>
</gene>
<protein>
    <recommendedName>
        <fullName evidence="2">Calcineurin-like phosphoesterase domain-containing protein</fullName>
    </recommendedName>
</protein>